<keyword evidence="1" id="KW-1133">Transmembrane helix</keyword>
<dbReference type="InterPro" id="IPR052728">
    <property type="entry name" value="O2_lipid_transport_reg"/>
</dbReference>
<feature type="transmembrane region" description="Helical" evidence="1">
    <location>
        <begin position="618"/>
        <end position="642"/>
    </location>
</feature>
<feature type="transmembrane region" description="Helical" evidence="1">
    <location>
        <begin position="541"/>
        <end position="558"/>
    </location>
</feature>
<feature type="transmembrane region" description="Helical" evidence="1">
    <location>
        <begin position="585"/>
        <end position="606"/>
    </location>
</feature>
<dbReference type="EMBL" id="BLXT01007896">
    <property type="protein sequence ID" value="GFO43629.1"/>
    <property type="molecule type" value="Genomic_DNA"/>
</dbReference>
<accession>A0AAV4DHI0</accession>
<evidence type="ECO:0000259" key="3">
    <source>
        <dbReference type="SMART" id="SM00703"/>
    </source>
</evidence>
<sequence length="768" mass="85975">MEISVRICFLLLFSSILGLGISQFTYEGHLPIIQRFMSQTASQKDIGISLAYSLRNATKGSFLSVLQNALSPIKYQTLGSSTKSTLKFASESSMRTGVKLGPQCLADTMAYVKHLNLPSLTEWSLRMADATGKPSAGILSGSFLFLGDFDECMAVKANYSSQGPYAQERKFTGQYCLGKYRINLQPIPPEGNYQWALCVPDSCTETDAVEIGNLALKLYNISLVQFESMVCHEKHVPWTAPAIGVFTMVGVIAFLVMLGTVLDIALVQVPKWRETELQEDLVGSFDGLPSHRPFSHPDRGEDNQWTATNDIDRLTVNGNRSLGVNGANHLPLFVRILIAFSAWTNAGKLLNTNQPPGTLACVNGIRVISINWVVLGHTVILLTYVGDNIGAYSQKALKRWTFQVIINGTFSVDTFFVLSGLLVSYLTLSELKRSAGKLNWLMFYVHRYLRLTPVYMIILGMWVCTLPYLIDGPVFPQKTGYEADPQCRNTWWGNLLYVQNLVKFKPTYCFGWAWYLAVDMQFYLISPLLIVPLYHRPKIGYVIACLFFLMTTITPFVLSETRYYPAMGTKVKGHPMPLGDQNYDLYIAPYCRMGPYLMGMLCGFILYRINRRRIRIHWALVCAGWGAALATGLAVVYGLISYSRGAEMNLHVASIYNALSRTVWGMSVAWVIFSCVTGHGGVINTFLSWSVWVPLARLTYVVYLIHIIVLVVWGSTTRAPFYITDMTVILVYLATLIATYGLAFVISLLFESPVMTLEKLLLKKDKRS</sequence>
<dbReference type="Pfam" id="PF01757">
    <property type="entry name" value="Acyl_transf_3"/>
    <property type="match status" value="1"/>
</dbReference>
<feature type="transmembrane region" description="Helical" evidence="1">
    <location>
        <begin position="698"/>
        <end position="716"/>
    </location>
</feature>
<proteinExistence type="predicted"/>
<feature type="transmembrane region" description="Helical" evidence="1">
    <location>
        <begin position="728"/>
        <end position="750"/>
    </location>
</feature>
<feature type="transmembrane region" description="Helical" evidence="1">
    <location>
        <begin position="512"/>
        <end position="534"/>
    </location>
</feature>
<organism evidence="4 5">
    <name type="scientific">Plakobranchus ocellatus</name>
    <dbReference type="NCBI Taxonomy" id="259542"/>
    <lineage>
        <taxon>Eukaryota</taxon>
        <taxon>Metazoa</taxon>
        <taxon>Spiralia</taxon>
        <taxon>Lophotrochozoa</taxon>
        <taxon>Mollusca</taxon>
        <taxon>Gastropoda</taxon>
        <taxon>Heterobranchia</taxon>
        <taxon>Euthyneura</taxon>
        <taxon>Panpulmonata</taxon>
        <taxon>Sacoglossa</taxon>
        <taxon>Placobranchoidea</taxon>
        <taxon>Plakobranchidae</taxon>
        <taxon>Plakobranchus</taxon>
    </lineage>
</organism>
<dbReference type="AlphaFoldDB" id="A0AAV4DHI0"/>
<protein>
    <submittedName>
        <fullName evidence="4">Nose resistant to fluoxetine protein 6-like</fullName>
    </submittedName>
</protein>
<dbReference type="InterPro" id="IPR002656">
    <property type="entry name" value="Acyl_transf_3_dom"/>
</dbReference>
<comment type="caution">
    <text evidence="4">The sequence shown here is derived from an EMBL/GenBank/DDBJ whole genome shotgun (WGS) entry which is preliminary data.</text>
</comment>
<dbReference type="SMART" id="SM00703">
    <property type="entry name" value="NRF"/>
    <property type="match status" value="1"/>
</dbReference>
<evidence type="ECO:0000256" key="1">
    <source>
        <dbReference type="SAM" id="Phobius"/>
    </source>
</evidence>
<dbReference type="Pfam" id="PF20146">
    <property type="entry name" value="NRF"/>
    <property type="match status" value="1"/>
</dbReference>
<keyword evidence="1" id="KW-0812">Transmembrane</keyword>
<keyword evidence="1" id="KW-0472">Membrane</keyword>
<dbReference type="PANTHER" id="PTHR11161:SF0">
    <property type="entry name" value="O-ACYLTRANSFERASE LIKE PROTEIN"/>
    <property type="match status" value="1"/>
</dbReference>
<dbReference type="Proteomes" id="UP000735302">
    <property type="component" value="Unassembled WGS sequence"/>
</dbReference>
<feature type="transmembrane region" description="Helical" evidence="1">
    <location>
        <begin position="405"/>
        <end position="428"/>
    </location>
</feature>
<keyword evidence="2" id="KW-0732">Signal</keyword>
<feature type="transmembrane region" description="Helical" evidence="1">
    <location>
        <begin position="448"/>
        <end position="470"/>
    </location>
</feature>
<dbReference type="GO" id="GO:0016747">
    <property type="term" value="F:acyltransferase activity, transferring groups other than amino-acyl groups"/>
    <property type="evidence" value="ECO:0007669"/>
    <property type="project" value="InterPro"/>
</dbReference>
<reference evidence="4 5" key="1">
    <citation type="journal article" date="2021" name="Elife">
        <title>Chloroplast acquisition without the gene transfer in kleptoplastic sea slugs, Plakobranchus ocellatus.</title>
        <authorList>
            <person name="Maeda T."/>
            <person name="Takahashi S."/>
            <person name="Yoshida T."/>
            <person name="Shimamura S."/>
            <person name="Takaki Y."/>
            <person name="Nagai Y."/>
            <person name="Toyoda A."/>
            <person name="Suzuki Y."/>
            <person name="Arimoto A."/>
            <person name="Ishii H."/>
            <person name="Satoh N."/>
            <person name="Nishiyama T."/>
            <person name="Hasebe M."/>
            <person name="Maruyama T."/>
            <person name="Minagawa J."/>
            <person name="Obokata J."/>
            <person name="Shigenobu S."/>
        </authorList>
    </citation>
    <scope>NUCLEOTIDE SEQUENCE [LARGE SCALE GENOMIC DNA]</scope>
</reference>
<feature type="transmembrane region" description="Helical" evidence="1">
    <location>
        <begin position="238"/>
        <end position="266"/>
    </location>
</feature>
<feature type="transmembrane region" description="Helical" evidence="1">
    <location>
        <begin position="662"/>
        <end position="686"/>
    </location>
</feature>
<evidence type="ECO:0000313" key="5">
    <source>
        <dbReference type="Proteomes" id="UP000735302"/>
    </source>
</evidence>
<gene>
    <name evidence="4" type="ORF">PoB_007013400</name>
</gene>
<name>A0AAV4DHI0_9GAST</name>
<feature type="domain" description="Nose resistant-to-fluoxetine protein N-terminal" evidence="3">
    <location>
        <begin position="101"/>
        <end position="238"/>
    </location>
</feature>
<evidence type="ECO:0000256" key="2">
    <source>
        <dbReference type="SAM" id="SignalP"/>
    </source>
</evidence>
<dbReference type="PANTHER" id="PTHR11161">
    <property type="entry name" value="O-ACYLTRANSFERASE"/>
    <property type="match status" value="1"/>
</dbReference>
<evidence type="ECO:0000313" key="4">
    <source>
        <dbReference type="EMBL" id="GFO43629.1"/>
    </source>
</evidence>
<feature type="transmembrane region" description="Helical" evidence="1">
    <location>
        <begin position="367"/>
        <end position="385"/>
    </location>
</feature>
<dbReference type="InterPro" id="IPR006621">
    <property type="entry name" value="Nose-resist-to-fluoxetine_N"/>
</dbReference>
<feature type="signal peptide" evidence="2">
    <location>
        <begin position="1"/>
        <end position="22"/>
    </location>
</feature>
<feature type="chain" id="PRO_5043394145" evidence="2">
    <location>
        <begin position="23"/>
        <end position="768"/>
    </location>
</feature>
<keyword evidence="5" id="KW-1185">Reference proteome</keyword>